<sequence length="254" mass="29133">MLYITVCLKYVLLFFFTVLILYVSRFRTCCYEMLTVLCFVLIATTATGSSEWEMNSAPRFINDNIHNERDVQVPKNVPRPPSIYFEPPYEIYYKAGETFELPCEANGEPKPTYDWNRNEIVFNPSGNDDRIVQLPDAGTLVINMPEDKDEGIFQCFAINDFGKSASKKVNLRQAKLASFAFVKPTYHKPYLGRPYTLPCVPPESVPPASVFWITKTAQGGFNVVNYDSRVSMDRKCLRCYDKIADMKTRVKMTN</sequence>
<dbReference type="SUPFAM" id="SSF48726">
    <property type="entry name" value="Immunoglobulin"/>
    <property type="match status" value="1"/>
</dbReference>
<dbReference type="SMART" id="SM00408">
    <property type="entry name" value="IGc2"/>
    <property type="match status" value="1"/>
</dbReference>
<feature type="domain" description="Ig-like" evidence="5">
    <location>
        <begin position="81"/>
        <end position="170"/>
    </location>
</feature>
<name>A0A2C9LIM0_BIOGL</name>
<keyword evidence="1" id="KW-0732">Signal</keyword>
<accession>A0A2C9LIM0</accession>
<dbReference type="VEuPathDB" id="VectorBase:BGLAX_033763"/>
<keyword evidence="2" id="KW-0677">Repeat</keyword>
<evidence type="ECO:0000256" key="3">
    <source>
        <dbReference type="ARBA" id="ARBA00023157"/>
    </source>
</evidence>
<dbReference type="VEuPathDB" id="VectorBase:BGLB031602"/>
<evidence type="ECO:0000313" key="6">
    <source>
        <dbReference type="EnsemblMetazoa" id="BGLB031602-PE"/>
    </source>
</evidence>
<gene>
    <name evidence="6" type="primary">106050479</name>
</gene>
<evidence type="ECO:0000256" key="4">
    <source>
        <dbReference type="ARBA" id="ARBA00023319"/>
    </source>
</evidence>
<dbReference type="EnsemblMetazoa" id="BGLB031602-RE">
    <property type="protein sequence ID" value="BGLB031602-PE"/>
    <property type="gene ID" value="BGLB031602"/>
</dbReference>
<dbReference type="PROSITE" id="PS50835">
    <property type="entry name" value="IG_LIKE"/>
    <property type="match status" value="1"/>
</dbReference>
<dbReference type="Gene3D" id="2.60.40.10">
    <property type="entry name" value="Immunoglobulins"/>
    <property type="match status" value="1"/>
</dbReference>
<dbReference type="PANTHER" id="PTHR12231:SF253">
    <property type="entry name" value="DPR-INTERACTING PROTEIN ETA, ISOFORM B-RELATED"/>
    <property type="match status" value="1"/>
</dbReference>
<dbReference type="PANTHER" id="PTHR12231">
    <property type="entry name" value="CTX-RELATED TYPE I TRANSMEMBRANE PROTEIN"/>
    <property type="match status" value="1"/>
</dbReference>
<protein>
    <recommendedName>
        <fullName evidence="5">Ig-like domain-containing protein</fullName>
    </recommendedName>
</protein>
<dbReference type="AlphaFoldDB" id="A0A2C9LIM0"/>
<dbReference type="InterPro" id="IPR051170">
    <property type="entry name" value="Neural/epithelial_adhesion"/>
</dbReference>
<evidence type="ECO:0000256" key="2">
    <source>
        <dbReference type="ARBA" id="ARBA00022737"/>
    </source>
</evidence>
<dbReference type="InterPro" id="IPR003598">
    <property type="entry name" value="Ig_sub2"/>
</dbReference>
<evidence type="ECO:0000256" key="1">
    <source>
        <dbReference type="ARBA" id="ARBA00022729"/>
    </source>
</evidence>
<proteinExistence type="predicted"/>
<keyword evidence="4" id="KW-0393">Immunoglobulin domain</keyword>
<keyword evidence="3" id="KW-1015">Disulfide bond</keyword>
<dbReference type="SMART" id="SM00409">
    <property type="entry name" value="IG"/>
    <property type="match status" value="1"/>
</dbReference>
<dbReference type="Proteomes" id="UP000076420">
    <property type="component" value="Unassembled WGS sequence"/>
</dbReference>
<dbReference type="InterPro" id="IPR003599">
    <property type="entry name" value="Ig_sub"/>
</dbReference>
<dbReference type="InterPro" id="IPR036179">
    <property type="entry name" value="Ig-like_dom_sf"/>
</dbReference>
<evidence type="ECO:0000259" key="5">
    <source>
        <dbReference type="PROSITE" id="PS50835"/>
    </source>
</evidence>
<dbReference type="OrthoDB" id="6244967at2759"/>
<dbReference type="InterPro" id="IPR007110">
    <property type="entry name" value="Ig-like_dom"/>
</dbReference>
<dbReference type="InterPro" id="IPR013783">
    <property type="entry name" value="Ig-like_fold"/>
</dbReference>
<organism evidence="6 7">
    <name type="scientific">Biomphalaria glabrata</name>
    <name type="common">Bloodfluke planorb</name>
    <name type="synonym">Freshwater snail</name>
    <dbReference type="NCBI Taxonomy" id="6526"/>
    <lineage>
        <taxon>Eukaryota</taxon>
        <taxon>Metazoa</taxon>
        <taxon>Spiralia</taxon>
        <taxon>Lophotrochozoa</taxon>
        <taxon>Mollusca</taxon>
        <taxon>Gastropoda</taxon>
        <taxon>Heterobranchia</taxon>
        <taxon>Euthyneura</taxon>
        <taxon>Panpulmonata</taxon>
        <taxon>Hygrophila</taxon>
        <taxon>Lymnaeoidea</taxon>
        <taxon>Planorbidae</taxon>
        <taxon>Biomphalaria</taxon>
    </lineage>
</organism>
<dbReference type="Pfam" id="PF13927">
    <property type="entry name" value="Ig_3"/>
    <property type="match status" value="1"/>
</dbReference>
<evidence type="ECO:0000313" key="7">
    <source>
        <dbReference type="Proteomes" id="UP000076420"/>
    </source>
</evidence>
<reference evidence="6" key="1">
    <citation type="submission" date="2020-05" db="UniProtKB">
        <authorList>
            <consortium name="EnsemblMetazoa"/>
        </authorList>
    </citation>
    <scope>IDENTIFICATION</scope>
    <source>
        <strain evidence="6">BB02</strain>
    </source>
</reference>